<dbReference type="CDD" id="cd03221">
    <property type="entry name" value="ABCF_EF-3"/>
    <property type="match status" value="2"/>
</dbReference>
<dbReference type="InterPro" id="IPR003439">
    <property type="entry name" value="ABC_transporter-like_ATP-bd"/>
</dbReference>
<comment type="similarity">
    <text evidence="4">Belongs to the ABC transporter superfamily. ABCF family. Uup subfamily.</text>
</comment>
<dbReference type="SMART" id="SM00382">
    <property type="entry name" value="AAA"/>
    <property type="match status" value="2"/>
</dbReference>
<evidence type="ECO:0000256" key="3">
    <source>
        <dbReference type="ARBA" id="ARBA00049360"/>
    </source>
</evidence>
<dbReference type="InterPro" id="IPR027417">
    <property type="entry name" value="P-loop_NTPase"/>
</dbReference>
<proteinExistence type="inferred from homology"/>
<dbReference type="InterPro" id="IPR003593">
    <property type="entry name" value="AAA+_ATPase"/>
</dbReference>
<dbReference type="GO" id="GO:0005524">
    <property type="term" value="F:ATP binding"/>
    <property type="evidence" value="ECO:0007669"/>
    <property type="project" value="UniProtKB-KW"/>
</dbReference>
<dbReference type="SUPFAM" id="SSF52540">
    <property type="entry name" value="P-loop containing nucleoside triphosphate hydrolases"/>
    <property type="match status" value="2"/>
</dbReference>
<name>A0A6G8F368_9PROT</name>
<reference evidence="7" key="1">
    <citation type="journal article" date="2020" name="J. ISSAAS">
        <title>Lactobacilli and other gastrointestinal microbiota of Peromyscus leucopus, reservoir host for agents of Lyme disease and other zoonoses in North America.</title>
        <authorList>
            <person name="Milovic A."/>
            <person name="Bassam K."/>
            <person name="Shao H."/>
            <person name="Chatzistamou I."/>
            <person name="Tufts D.M."/>
            <person name="Diuk-Wasser M."/>
            <person name="Barbour A.G."/>
        </authorList>
    </citation>
    <scope>NUCLEOTIDE SEQUENCE</scope>
    <source>
        <strain evidence="7">LL90</strain>
    </source>
</reference>
<dbReference type="Gene3D" id="3.40.50.300">
    <property type="entry name" value="P-loop containing nucleotide triphosphate hydrolases"/>
    <property type="match status" value="2"/>
</dbReference>
<keyword evidence="5" id="KW-0175">Coiled coil</keyword>
<dbReference type="FunFam" id="3.40.50.300:FF:000309">
    <property type="entry name" value="ABC transporter ATP-binding protein"/>
    <property type="match status" value="1"/>
</dbReference>
<evidence type="ECO:0000259" key="6">
    <source>
        <dbReference type="PROSITE" id="PS50893"/>
    </source>
</evidence>
<dbReference type="Pfam" id="PF16326">
    <property type="entry name" value="ABC_tran_CTD"/>
    <property type="match status" value="1"/>
</dbReference>
<feature type="coiled-coil region" evidence="5">
    <location>
        <begin position="544"/>
        <end position="598"/>
    </location>
</feature>
<protein>
    <submittedName>
        <fullName evidence="7">ATP-binding protein</fullName>
    </submittedName>
</protein>
<dbReference type="AlphaFoldDB" id="A0A6G8F368"/>
<feature type="domain" description="ABC transporter" evidence="6">
    <location>
        <begin position="9"/>
        <end position="222"/>
    </location>
</feature>
<evidence type="ECO:0000256" key="2">
    <source>
        <dbReference type="ARBA" id="ARBA00022840"/>
    </source>
</evidence>
<sequence>MPTFEPPIYTLKDIKLRFGTNQLFRGVELYINRGDKISLVGRNGCGKSTLLKIIAGLQEPDDGEIFIQPNTTIGYMPQDADLSSYKTLRDVVLSGLKEEDRASQGYKAQMLIEQLEIAENQNPEISSGGERRKATLAKALIGEPDILLLDEPTNHLDMPTIEFLEKLIASYAGAVVVISHDRRFLCNISRTTFWLDRGTMRRNNKGFQFFEEWQDQIIEQEIIAQKHLDKKLAEETEWLHKGVTARRRRNQGRLRRLIQLRQERREQIKQIGSVNMDVENTPWKSKLVIEAKHICKKFGERDIVKDFSTKIIRGNRIGIVGPNGAGKTTLIKLLTKKLEADSGFVRIGKNLEEAYFDQNRFSLNPQKTLWQTLCAEGDHIWVRGSYRHVVAYLKDFLFTPEQAKSPVAALSGGEKNRLMLAKVLAQPSNFLLLDEPTNDLDMDTLDLLQEMLSDYDGTMLIVSHDRDFLDKLVTSIIYMKGDGSIAEHIGSYSDVLAKLAPAPEKEKVSVKNKPAEKAEKPKMINTRKLTYNQQRLLQVLPEQIEEIEKKIAAITDNLADTELYQNDKERFFALSEELKELENQKSEAENQWLEISLLAEEIG</sequence>
<evidence type="ECO:0000256" key="1">
    <source>
        <dbReference type="ARBA" id="ARBA00022741"/>
    </source>
</evidence>
<organism evidence="7">
    <name type="scientific">uncultured Alphaproteobacteria bacterium</name>
    <dbReference type="NCBI Taxonomy" id="91750"/>
    <lineage>
        <taxon>Bacteria</taxon>
        <taxon>Pseudomonadati</taxon>
        <taxon>Pseudomonadota</taxon>
        <taxon>Alphaproteobacteria</taxon>
        <taxon>environmental samples</taxon>
    </lineage>
</organism>
<dbReference type="GO" id="GO:0016887">
    <property type="term" value="F:ATP hydrolysis activity"/>
    <property type="evidence" value="ECO:0007669"/>
    <property type="project" value="InterPro"/>
</dbReference>
<accession>A0A6G8F368</accession>
<evidence type="ECO:0000313" key="7">
    <source>
        <dbReference type="EMBL" id="QIM10618.1"/>
    </source>
</evidence>
<dbReference type="Pfam" id="PF00005">
    <property type="entry name" value="ABC_tran"/>
    <property type="match status" value="2"/>
</dbReference>
<dbReference type="InterPro" id="IPR017871">
    <property type="entry name" value="ABC_transporter-like_CS"/>
</dbReference>
<dbReference type="InterPro" id="IPR051309">
    <property type="entry name" value="ABCF_ATPase"/>
</dbReference>
<evidence type="ECO:0000256" key="4">
    <source>
        <dbReference type="ARBA" id="ARBA00061478"/>
    </source>
</evidence>
<comment type="catalytic activity">
    <reaction evidence="3">
        <text>ATP + H2O = ADP + phosphate + H(+)</text>
        <dbReference type="Rhea" id="RHEA:13065"/>
        <dbReference type="ChEBI" id="CHEBI:15377"/>
        <dbReference type="ChEBI" id="CHEBI:15378"/>
        <dbReference type="ChEBI" id="CHEBI:30616"/>
        <dbReference type="ChEBI" id="CHEBI:43474"/>
        <dbReference type="ChEBI" id="CHEBI:456216"/>
    </reaction>
</comment>
<keyword evidence="1" id="KW-0547">Nucleotide-binding</keyword>
<dbReference type="InterPro" id="IPR032524">
    <property type="entry name" value="ABC_tran_C"/>
</dbReference>
<dbReference type="GO" id="GO:0003677">
    <property type="term" value="F:DNA binding"/>
    <property type="evidence" value="ECO:0007669"/>
    <property type="project" value="InterPro"/>
</dbReference>
<dbReference type="Gene3D" id="1.10.287.380">
    <property type="entry name" value="Valyl-tRNA synthetase, C-terminal domain"/>
    <property type="match status" value="1"/>
</dbReference>
<keyword evidence="2 7" id="KW-0067">ATP-binding</keyword>
<dbReference type="PANTHER" id="PTHR42855:SF1">
    <property type="entry name" value="ABC TRANSPORTER DOMAIN-CONTAINING PROTEIN"/>
    <property type="match status" value="1"/>
</dbReference>
<dbReference type="PANTHER" id="PTHR42855">
    <property type="entry name" value="ABC TRANSPORTER ATP-BINDING SUBUNIT"/>
    <property type="match status" value="1"/>
</dbReference>
<evidence type="ECO:0000256" key="5">
    <source>
        <dbReference type="SAM" id="Coils"/>
    </source>
</evidence>
<feature type="domain" description="ABC transporter" evidence="6">
    <location>
        <begin position="289"/>
        <end position="508"/>
    </location>
</feature>
<dbReference type="PROSITE" id="PS00211">
    <property type="entry name" value="ABC_TRANSPORTER_1"/>
    <property type="match status" value="1"/>
</dbReference>
<gene>
    <name evidence="7" type="ORF">PlAlph_5100</name>
</gene>
<dbReference type="PROSITE" id="PS50893">
    <property type="entry name" value="ABC_TRANSPORTER_2"/>
    <property type="match status" value="2"/>
</dbReference>
<dbReference type="EMBL" id="MN990731">
    <property type="protein sequence ID" value="QIM10618.1"/>
    <property type="molecule type" value="Genomic_DNA"/>
</dbReference>
<dbReference type="InterPro" id="IPR037118">
    <property type="entry name" value="Val-tRNA_synth_C_sf"/>
</dbReference>